<feature type="transmembrane region" description="Helical" evidence="1">
    <location>
        <begin position="91"/>
        <end position="118"/>
    </location>
</feature>
<evidence type="ECO:0000256" key="1">
    <source>
        <dbReference type="SAM" id="Phobius"/>
    </source>
</evidence>
<keyword evidence="1" id="KW-0472">Membrane</keyword>
<dbReference type="WBParaSite" id="nRc.2.0.1.t40877-RA">
    <property type="protein sequence ID" value="nRc.2.0.1.t40877-RA"/>
    <property type="gene ID" value="nRc.2.0.1.g40877"/>
</dbReference>
<keyword evidence="1" id="KW-0812">Transmembrane</keyword>
<reference evidence="3" key="1">
    <citation type="submission" date="2022-11" db="UniProtKB">
        <authorList>
            <consortium name="WormBaseParasite"/>
        </authorList>
    </citation>
    <scope>IDENTIFICATION</scope>
</reference>
<keyword evidence="2" id="KW-1185">Reference proteome</keyword>
<feature type="transmembrane region" description="Helical" evidence="1">
    <location>
        <begin position="46"/>
        <end position="66"/>
    </location>
</feature>
<sequence>MSVQDFMINIALWTTLFLLPGAIGFPNDSITKEWYNIASAWEISDYGIFCMAFVSISIMMYTKYWLLCKCTQETYLAMWHLKYLMASYSQLFFQLMAYINVLSGVSRLTATAAMVIYYRKRSQMNKANESHHHQNGHVVKNSIHQNGTVSQHV</sequence>
<organism evidence="2 3">
    <name type="scientific">Romanomermis culicivorax</name>
    <name type="common">Nematode worm</name>
    <dbReference type="NCBI Taxonomy" id="13658"/>
    <lineage>
        <taxon>Eukaryota</taxon>
        <taxon>Metazoa</taxon>
        <taxon>Ecdysozoa</taxon>
        <taxon>Nematoda</taxon>
        <taxon>Enoplea</taxon>
        <taxon>Dorylaimia</taxon>
        <taxon>Mermithida</taxon>
        <taxon>Mermithoidea</taxon>
        <taxon>Mermithidae</taxon>
        <taxon>Romanomermis</taxon>
    </lineage>
</organism>
<protein>
    <submittedName>
        <fullName evidence="3">Uncharacterized protein</fullName>
    </submittedName>
</protein>
<evidence type="ECO:0000313" key="2">
    <source>
        <dbReference type="Proteomes" id="UP000887565"/>
    </source>
</evidence>
<accession>A0A915KPR1</accession>
<evidence type="ECO:0000313" key="3">
    <source>
        <dbReference type="WBParaSite" id="nRc.2.0.1.t40877-RA"/>
    </source>
</evidence>
<proteinExistence type="predicted"/>
<feature type="transmembrane region" description="Helical" evidence="1">
    <location>
        <begin position="6"/>
        <end position="25"/>
    </location>
</feature>
<keyword evidence="1" id="KW-1133">Transmembrane helix</keyword>
<dbReference type="Proteomes" id="UP000887565">
    <property type="component" value="Unplaced"/>
</dbReference>
<dbReference type="AlphaFoldDB" id="A0A915KPR1"/>
<name>A0A915KPR1_ROMCU</name>